<dbReference type="EMBL" id="QZVS01000082">
    <property type="protein sequence ID" value="RJT88477.1"/>
    <property type="molecule type" value="Genomic_DNA"/>
</dbReference>
<organism evidence="2 3">
    <name type="scientific">Cryobacterium melibiosiphilum</name>
    <dbReference type="NCBI Taxonomy" id="995039"/>
    <lineage>
        <taxon>Bacteria</taxon>
        <taxon>Bacillati</taxon>
        <taxon>Actinomycetota</taxon>
        <taxon>Actinomycetes</taxon>
        <taxon>Micrococcales</taxon>
        <taxon>Microbacteriaceae</taxon>
        <taxon>Cryobacterium</taxon>
    </lineage>
</organism>
<evidence type="ECO:0000256" key="1">
    <source>
        <dbReference type="SAM" id="MobiDB-lite"/>
    </source>
</evidence>
<sequence>MLTGTAGGLDASLSGLFAALPGVLTLTVNVQPDQADAPPHPPYQAANPPDSSAEYRVSALRIGLLDSAPGSVAGSELASVTLATASAGANARLP</sequence>
<evidence type="ECO:0000313" key="3">
    <source>
        <dbReference type="Proteomes" id="UP000272015"/>
    </source>
</evidence>
<evidence type="ECO:0000313" key="2">
    <source>
        <dbReference type="EMBL" id="RJT88477.1"/>
    </source>
</evidence>
<dbReference type="Proteomes" id="UP000272015">
    <property type="component" value="Unassembled WGS sequence"/>
</dbReference>
<name>A0A3A5MEB4_9MICO</name>
<dbReference type="AlphaFoldDB" id="A0A3A5MEB4"/>
<accession>A0A3A5MEB4</accession>
<proteinExistence type="predicted"/>
<reference evidence="2 3" key="1">
    <citation type="submission" date="2018-09" db="EMBL/GenBank/DDBJ databases">
        <title>Novel species of Cryobacterium.</title>
        <authorList>
            <person name="Liu Q."/>
            <person name="Xin Y.-H."/>
        </authorList>
    </citation>
    <scope>NUCLEOTIDE SEQUENCE [LARGE SCALE GENOMIC DNA]</scope>
    <source>
        <strain evidence="2 3">Hh39</strain>
    </source>
</reference>
<feature type="compositionally biased region" description="Low complexity" evidence="1">
    <location>
        <begin position="31"/>
        <end position="49"/>
    </location>
</feature>
<protein>
    <submittedName>
        <fullName evidence="2">Uncharacterized protein</fullName>
    </submittedName>
</protein>
<feature type="region of interest" description="Disordered" evidence="1">
    <location>
        <begin position="31"/>
        <end position="52"/>
    </location>
</feature>
<keyword evidence="3" id="KW-1185">Reference proteome</keyword>
<comment type="caution">
    <text evidence="2">The sequence shown here is derived from an EMBL/GenBank/DDBJ whole genome shotgun (WGS) entry which is preliminary data.</text>
</comment>
<gene>
    <name evidence="2" type="ORF">D6T64_10075</name>
</gene>
<dbReference type="RefSeq" id="WP_119974548.1">
    <property type="nucleotide sequence ID" value="NZ_JBHSQA010000001.1"/>
</dbReference>